<dbReference type="Proteomes" id="UP000788993">
    <property type="component" value="Unassembled WGS sequence"/>
</dbReference>
<dbReference type="AlphaFoldDB" id="A0A9P8T4J3"/>
<evidence type="ECO:0000313" key="3">
    <source>
        <dbReference type="Proteomes" id="UP000788993"/>
    </source>
</evidence>
<name>A0A9P8T4J3_9ASCO</name>
<feature type="compositionally biased region" description="Low complexity" evidence="1">
    <location>
        <begin position="23"/>
        <end position="50"/>
    </location>
</feature>
<dbReference type="EMBL" id="JAEUBD010001178">
    <property type="protein sequence ID" value="KAH3664926.1"/>
    <property type="molecule type" value="Genomic_DNA"/>
</dbReference>
<proteinExistence type="predicted"/>
<evidence type="ECO:0000256" key="1">
    <source>
        <dbReference type="SAM" id="MobiDB-lite"/>
    </source>
</evidence>
<comment type="caution">
    <text evidence="2">The sequence shown here is derived from an EMBL/GenBank/DDBJ whole genome shotgun (WGS) entry which is preliminary data.</text>
</comment>
<sequence length="228" mass="25188">MIFSFSRSKRLRWGRASSLLRLRPPTSSSESLARSSNWGSSSTSSSSSSSMATNASYADFWLWSSLSEEPSSKQATICDPNRLSRFHGRCPSKMYMRRVSFIWGSVVDDSGVIGTPDGSSSSTCCNTSISKKLSRSTIAPQPTTSTLDMPSSSLEYLVFRSLYPTTGINWNTMRCRLRRTHSILAAQIASTFKHETNMTSLQVEWVREVVLISSKALENSPGVNIIVT</sequence>
<gene>
    <name evidence="2" type="ORF">OGATHE_003741</name>
</gene>
<organism evidence="2 3">
    <name type="scientific">Ogataea polymorpha</name>
    <dbReference type="NCBI Taxonomy" id="460523"/>
    <lineage>
        <taxon>Eukaryota</taxon>
        <taxon>Fungi</taxon>
        <taxon>Dikarya</taxon>
        <taxon>Ascomycota</taxon>
        <taxon>Saccharomycotina</taxon>
        <taxon>Pichiomycetes</taxon>
        <taxon>Pichiales</taxon>
        <taxon>Pichiaceae</taxon>
        <taxon>Ogataea</taxon>
    </lineage>
</organism>
<protein>
    <submittedName>
        <fullName evidence="2">Uncharacterized protein</fullName>
    </submittedName>
</protein>
<evidence type="ECO:0000313" key="2">
    <source>
        <dbReference type="EMBL" id="KAH3664926.1"/>
    </source>
</evidence>
<reference evidence="2" key="2">
    <citation type="submission" date="2021-01" db="EMBL/GenBank/DDBJ databases">
        <authorList>
            <person name="Schikora-Tamarit M.A."/>
        </authorList>
    </citation>
    <scope>NUCLEOTIDE SEQUENCE</scope>
    <source>
        <strain evidence="2">NCAIM Y.01608</strain>
    </source>
</reference>
<accession>A0A9P8T4J3</accession>
<keyword evidence="3" id="KW-1185">Reference proteome</keyword>
<feature type="region of interest" description="Disordered" evidence="1">
    <location>
        <begin position="23"/>
        <end position="51"/>
    </location>
</feature>
<reference evidence="2" key="1">
    <citation type="journal article" date="2021" name="Open Biol.">
        <title>Shared evolutionary footprints suggest mitochondrial oxidative damage underlies multiple complex I losses in fungi.</title>
        <authorList>
            <person name="Schikora-Tamarit M.A."/>
            <person name="Marcet-Houben M."/>
            <person name="Nosek J."/>
            <person name="Gabaldon T."/>
        </authorList>
    </citation>
    <scope>NUCLEOTIDE SEQUENCE</scope>
    <source>
        <strain evidence="2">NCAIM Y.01608</strain>
    </source>
</reference>